<evidence type="ECO:0008006" key="3">
    <source>
        <dbReference type="Google" id="ProtNLM"/>
    </source>
</evidence>
<evidence type="ECO:0000313" key="1">
    <source>
        <dbReference type="EMBL" id="GBO26253.1"/>
    </source>
</evidence>
<keyword evidence="2" id="KW-1185">Reference proteome</keyword>
<gene>
    <name evidence="1" type="ORF">AVEN_166012_1</name>
</gene>
<sequence length="168" mass="19257">MAAKQKWNVLIKEEEIKNGHNVSFLFPAHDLVAVQSRPFMVNYDIYCGSLPTSWALTLIYKHKGEPYEFSLSFTLTRTDRRNDFLNVYAIALLSCLDANNRLVRFTQDICEKRMAVGDVVQGYVEESSSLVSVLKVSLLVQFCHDTKDFDPDASLSSHVWKEVRCLKM</sequence>
<proteinExistence type="predicted"/>
<dbReference type="Proteomes" id="UP000499080">
    <property type="component" value="Unassembled WGS sequence"/>
</dbReference>
<name>A0A4Y2VLL9_ARAVE</name>
<protein>
    <recommendedName>
        <fullName evidence="3">MATH domain-containing protein</fullName>
    </recommendedName>
</protein>
<comment type="caution">
    <text evidence="1">The sequence shown here is derived from an EMBL/GenBank/DDBJ whole genome shotgun (WGS) entry which is preliminary data.</text>
</comment>
<organism evidence="1 2">
    <name type="scientific">Araneus ventricosus</name>
    <name type="common">Orbweaver spider</name>
    <name type="synonym">Epeira ventricosa</name>
    <dbReference type="NCBI Taxonomy" id="182803"/>
    <lineage>
        <taxon>Eukaryota</taxon>
        <taxon>Metazoa</taxon>
        <taxon>Ecdysozoa</taxon>
        <taxon>Arthropoda</taxon>
        <taxon>Chelicerata</taxon>
        <taxon>Arachnida</taxon>
        <taxon>Araneae</taxon>
        <taxon>Araneomorphae</taxon>
        <taxon>Entelegynae</taxon>
        <taxon>Araneoidea</taxon>
        <taxon>Araneidae</taxon>
        <taxon>Araneus</taxon>
    </lineage>
</organism>
<evidence type="ECO:0000313" key="2">
    <source>
        <dbReference type="Proteomes" id="UP000499080"/>
    </source>
</evidence>
<reference evidence="1 2" key="1">
    <citation type="journal article" date="2019" name="Sci. Rep.">
        <title>Orb-weaving spider Araneus ventricosus genome elucidates the spidroin gene catalogue.</title>
        <authorList>
            <person name="Kono N."/>
            <person name="Nakamura H."/>
            <person name="Ohtoshi R."/>
            <person name="Moran D.A.P."/>
            <person name="Shinohara A."/>
            <person name="Yoshida Y."/>
            <person name="Fujiwara M."/>
            <person name="Mori M."/>
            <person name="Tomita M."/>
            <person name="Arakawa K."/>
        </authorList>
    </citation>
    <scope>NUCLEOTIDE SEQUENCE [LARGE SCALE GENOMIC DNA]</scope>
</reference>
<dbReference type="AlphaFoldDB" id="A0A4Y2VLL9"/>
<accession>A0A4Y2VLL9</accession>
<dbReference type="EMBL" id="BGPR01049268">
    <property type="protein sequence ID" value="GBO26253.1"/>
    <property type="molecule type" value="Genomic_DNA"/>
</dbReference>